<evidence type="ECO:0000256" key="8">
    <source>
        <dbReference type="RuleBase" id="RU000461"/>
    </source>
</evidence>
<evidence type="ECO:0000256" key="5">
    <source>
        <dbReference type="ARBA" id="ARBA00023004"/>
    </source>
</evidence>
<evidence type="ECO:0000313" key="10">
    <source>
        <dbReference type="Proteomes" id="UP001244207"/>
    </source>
</evidence>
<evidence type="ECO:0000256" key="4">
    <source>
        <dbReference type="ARBA" id="ARBA00022723"/>
    </source>
</evidence>
<accession>A0AAD8XAM8</accession>
<dbReference type="GO" id="GO:0005506">
    <property type="term" value="F:iron ion binding"/>
    <property type="evidence" value="ECO:0007669"/>
    <property type="project" value="InterPro"/>
</dbReference>
<dbReference type="PANTHER" id="PTHR24305">
    <property type="entry name" value="CYTOCHROME P450"/>
    <property type="match status" value="1"/>
</dbReference>
<dbReference type="AlphaFoldDB" id="A0AAD8XAM8"/>
<dbReference type="EMBL" id="JAHMHS010000242">
    <property type="protein sequence ID" value="KAK1705452.1"/>
    <property type="molecule type" value="Genomic_DNA"/>
</dbReference>
<reference evidence="9" key="1">
    <citation type="submission" date="2021-12" db="EMBL/GenBank/DDBJ databases">
        <title>Comparative genomics, transcriptomics and evolutionary studies reveal genomic signatures of adaptation to plant cell wall in hemibiotrophic fungi.</title>
        <authorList>
            <consortium name="DOE Joint Genome Institute"/>
            <person name="Baroncelli R."/>
            <person name="Diaz J.F."/>
            <person name="Benocci T."/>
            <person name="Peng M."/>
            <person name="Battaglia E."/>
            <person name="Haridas S."/>
            <person name="Andreopoulos W."/>
            <person name="Labutti K."/>
            <person name="Pangilinan J."/>
            <person name="Floch G.L."/>
            <person name="Makela M.R."/>
            <person name="Henrissat B."/>
            <person name="Grigoriev I.V."/>
            <person name="Crouch J.A."/>
            <person name="De Vries R.P."/>
            <person name="Sukno S.A."/>
            <person name="Thon M.R."/>
        </authorList>
    </citation>
    <scope>NUCLEOTIDE SEQUENCE</scope>
    <source>
        <strain evidence="9">CBS 112980</strain>
    </source>
</reference>
<dbReference type="PROSITE" id="PS00086">
    <property type="entry name" value="CYTOCHROME_P450"/>
    <property type="match status" value="1"/>
</dbReference>
<comment type="cofactor">
    <cofactor evidence="1 7">
        <name>heme</name>
        <dbReference type="ChEBI" id="CHEBI:30413"/>
    </cofactor>
</comment>
<dbReference type="InterPro" id="IPR001128">
    <property type="entry name" value="Cyt_P450"/>
</dbReference>
<dbReference type="PRINTS" id="PR00385">
    <property type="entry name" value="P450"/>
</dbReference>
<evidence type="ECO:0000256" key="3">
    <source>
        <dbReference type="ARBA" id="ARBA00022617"/>
    </source>
</evidence>
<dbReference type="PANTHER" id="PTHR24305:SF166">
    <property type="entry name" value="CYTOCHROME P450 12A4, MITOCHONDRIAL-RELATED"/>
    <property type="match status" value="1"/>
</dbReference>
<keyword evidence="8" id="KW-0560">Oxidoreductase</keyword>
<evidence type="ECO:0000256" key="1">
    <source>
        <dbReference type="ARBA" id="ARBA00001971"/>
    </source>
</evidence>
<evidence type="ECO:0000256" key="6">
    <source>
        <dbReference type="ARBA" id="ARBA00023033"/>
    </source>
</evidence>
<keyword evidence="10" id="KW-1185">Reference proteome</keyword>
<dbReference type="PRINTS" id="PR00465">
    <property type="entry name" value="EP450IV"/>
</dbReference>
<protein>
    <submittedName>
        <fullName evidence="9">Cytochrome P450</fullName>
    </submittedName>
</protein>
<evidence type="ECO:0000256" key="7">
    <source>
        <dbReference type="PIRSR" id="PIRSR602403-1"/>
    </source>
</evidence>
<organism evidence="9 10">
    <name type="scientific">Glomerella acutata</name>
    <name type="common">Colletotrichum acutatum</name>
    <dbReference type="NCBI Taxonomy" id="27357"/>
    <lineage>
        <taxon>Eukaryota</taxon>
        <taxon>Fungi</taxon>
        <taxon>Dikarya</taxon>
        <taxon>Ascomycota</taxon>
        <taxon>Pezizomycotina</taxon>
        <taxon>Sordariomycetes</taxon>
        <taxon>Hypocreomycetidae</taxon>
        <taxon>Glomerellales</taxon>
        <taxon>Glomerellaceae</taxon>
        <taxon>Colletotrichum</taxon>
        <taxon>Colletotrichum acutatum species complex</taxon>
    </lineage>
</organism>
<keyword evidence="6 8" id="KW-0503">Monooxygenase</keyword>
<dbReference type="GeneID" id="85398955"/>
<dbReference type="InterPro" id="IPR017972">
    <property type="entry name" value="Cyt_P450_CS"/>
</dbReference>
<dbReference type="InterPro" id="IPR036396">
    <property type="entry name" value="Cyt_P450_sf"/>
</dbReference>
<keyword evidence="3 7" id="KW-0349">Heme</keyword>
<dbReference type="InterPro" id="IPR050121">
    <property type="entry name" value="Cytochrome_P450_monoxygenase"/>
</dbReference>
<name>A0AAD8XAM8_GLOAC</name>
<dbReference type="SUPFAM" id="SSF48264">
    <property type="entry name" value="Cytochrome P450"/>
    <property type="match status" value="1"/>
</dbReference>
<keyword evidence="4 7" id="KW-0479">Metal-binding</keyword>
<evidence type="ECO:0000313" key="9">
    <source>
        <dbReference type="EMBL" id="KAK1705452.1"/>
    </source>
</evidence>
<evidence type="ECO:0000256" key="2">
    <source>
        <dbReference type="ARBA" id="ARBA00010617"/>
    </source>
</evidence>
<dbReference type="GO" id="GO:0016705">
    <property type="term" value="F:oxidoreductase activity, acting on paired donors, with incorporation or reduction of molecular oxygen"/>
    <property type="evidence" value="ECO:0007669"/>
    <property type="project" value="InterPro"/>
</dbReference>
<dbReference type="Pfam" id="PF00067">
    <property type="entry name" value="p450"/>
    <property type="match status" value="2"/>
</dbReference>
<dbReference type="GO" id="GO:0004497">
    <property type="term" value="F:monooxygenase activity"/>
    <property type="evidence" value="ECO:0007669"/>
    <property type="project" value="UniProtKB-KW"/>
</dbReference>
<comment type="similarity">
    <text evidence="2 8">Belongs to the cytochrome P450 family.</text>
</comment>
<comment type="caution">
    <text evidence="9">The sequence shown here is derived from an EMBL/GenBank/DDBJ whole genome shotgun (WGS) entry which is preliminary data.</text>
</comment>
<gene>
    <name evidence="9" type="ORF">BDZ83DRAFT_758579</name>
</gene>
<dbReference type="Gene3D" id="1.10.630.10">
    <property type="entry name" value="Cytochrome P450"/>
    <property type="match status" value="1"/>
</dbReference>
<dbReference type="RefSeq" id="XP_060357608.1">
    <property type="nucleotide sequence ID" value="XM_060515057.1"/>
</dbReference>
<feature type="binding site" description="axial binding residue" evidence="7">
    <location>
        <position position="367"/>
    </location>
    <ligand>
        <name>heme</name>
        <dbReference type="ChEBI" id="CHEBI:30413"/>
    </ligand>
    <ligandPart>
        <name>Fe</name>
        <dbReference type="ChEBI" id="CHEBI:18248"/>
    </ligandPart>
</feature>
<dbReference type="InterPro" id="IPR002403">
    <property type="entry name" value="Cyt_P450_E_grp-IV"/>
</dbReference>
<dbReference type="GO" id="GO:0020037">
    <property type="term" value="F:heme binding"/>
    <property type="evidence" value="ECO:0007669"/>
    <property type="project" value="InterPro"/>
</dbReference>
<keyword evidence="5 7" id="KW-0408">Iron</keyword>
<dbReference type="Proteomes" id="UP001244207">
    <property type="component" value="Unassembled WGS sequence"/>
</dbReference>
<proteinExistence type="inferred from homology"/>
<sequence length="422" mass="48343">MGDIDSFLESQERGISTFRWVAAQTENLQSPIIQLFMGTRSSPTVIVTDFCEAEDISMRRCREFDRTDFLRYISQPLMPQFHMMMKSDDPFVVAKPIYYSVQQAVELWGNKARLADGHPFEAFNDIYFGAFDAVLAFSYSSNFQHMTLPGRLQPISALERVELPVKAGSPVVFPESEQSKVTRAMLQLDETVEETRKAVFPWLRCWYLTDNPDAQARLREALRQHLLDAVKEKRNPMHEEIIKATVPYLDATIEEILRFAGTTPVTDREAMQDTTILGHQIPKGTNVMMVTIGESILRPAFDIPDALRSKTALDASSRVRSWETSPFPVEDFKLERWLIKLDKDPDQMVYDATAGPQMAFGLGPRACFGRRLAYLELRMFTAMLIWNFDFLRCPPELSGYRGYDGLTVKPRRCYVKVSKITL</sequence>